<dbReference type="RefSeq" id="WP_109765760.1">
    <property type="nucleotide sequence ID" value="NZ_CP159474.1"/>
</dbReference>
<gene>
    <name evidence="1" type="ORF">DEM25_008400</name>
</gene>
<dbReference type="InterPro" id="IPR012863">
    <property type="entry name" value="DUF1636"/>
</dbReference>
<proteinExistence type="predicted"/>
<organism evidence="1 2">
    <name type="scientific">Oceaniradius stylonematis</name>
    <dbReference type="NCBI Taxonomy" id="2184161"/>
    <lineage>
        <taxon>Bacteria</taxon>
        <taxon>Pseudomonadati</taxon>
        <taxon>Pseudomonadota</taxon>
        <taxon>Alphaproteobacteria</taxon>
        <taxon>Hyphomicrobiales</taxon>
        <taxon>Ahrensiaceae</taxon>
        <taxon>Oceaniradius</taxon>
    </lineage>
</organism>
<dbReference type="OrthoDB" id="8364077at2"/>
<protein>
    <submittedName>
        <fullName evidence="1">DUF1636 domain-containing protein</fullName>
    </submittedName>
</protein>
<evidence type="ECO:0000313" key="1">
    <source>
        <dbReference type="EMBL" id="RKF07972.1"/>
    </source>
</evidence>
<dbReference type="Proteomes" id="UP000246132">
    <property type="component" value="Unassembled WGS sequence"/>
</dbReference>
<sequence>MVDRSNHKITVCVSCRHKRGEPDDQCRPGIELIARLRKAMTLAGDAIGADFAISGTVCMAGCDRPCTVAYFGSHKATYLFGDIDADANIDDLVAFARQYASLDDGWCSSTSRPPGLSGKTLARIPAALLVAEAGVSVQ</sequence>
<reference evidence="1 2" key="1">
    <citation type="journal article" date="2018" name="Int. J. Syst. Bacteriol.">
        <title>Oceaniradius stylonemae gen. nov., sp. nov., isolated from a red alga, Stylonema cornu-cervi.</title>
        <authorList>
            <person name="Jeong S."/>
        </authorList>
    </citation>
    <scope>NUCLEOTIDE SEQUENCE [LARGE SCALE GENOMIC DNA]</scope>
    <source>
        <strain evidence="1 2">StC1</strain>
    </source>
</reference>
<comment type="caution">
    <text evidence="1">The sequence shown here is derived from an EMBL/GenBank/DDBJ whole genome shotgun (WGS) entry which is preliminary data.</text>
</comment>
<dbReference type="EMBL" id="QFWV02000004">
    <property type="protein sequence ID" value="RKF07972.1"/>
    <property type="molecule type" value="Genomic_DNA"/>
</dbReference>
<dbReference type="Pfam" id="PF07845">
    <property type="entry name" value="DUF1636"/>
    <property type="match status" value="1"/>
</dbReference>
<name>A0A3A8ACD7_9HYPH</name>
<keyword evidence="2" id="KW-1185">Reference proteome</keyword>
<accession>A0A3A8ACD7</accession>
<evidence type="ECO:0000313" key="2">
    <source>
        <dbReference type="Proteomes" id="UP000246132"/>
    </source>
</evidence>
<dbReference type="AlphaFoldDB" id="A0A3A8ACD7"/>